<accession>A0ABW9F897</accession>
<dbReference type="RefSeq" id="WP_408127017.1">
    <property type="nucleotide sequence ID" value="NZ_JBFNFH010000027.1"/>
</dbReference>
<organism evidence="1 2">
    <name type="scientific">Helcococcus bovis</name>
    <dbReference type="NCBI Taxonomy" id="3153252"/>
    <lineage>
        <taxon>Bacteria</taxon>
        <taxon>Bacillati</taxon>
        <taxon>Bacillota</taxon>
        <taxon>Tissierellia</taxon>
        <taxon>Tissierellales</taxon>
        <taxon>Peptoniphilaceae</taxon>
        <taxon>Helcococcus</taxon>
    </lineage>
</organism>
<evidence type="ECO:0000313" key="1">
    <source>
        <dbReference type="EMBL" id="MFM1525665.1"/>
    </source>
</evidence>
<evidence type="ECO:0000313" key="2">
    <source>
        <dbReference type="Proteomes" id="UP001629536"/>
    </source>
</evidence>
<gene>
    <name evidence="1" type="ORF">ABGF40_08345</name>
</gene>
<dbReference type="Proteomes" id="UP001629536">
    <property type="component" value="Unassembled WGS sequence"/>
</dbReference>
<name>A0ABW9F897_9FIRM</name>
<dbReference type="EMBL" id="JBFNFH010000027">
    <property type="protein sequence ID" value="MFM1525665.1"/>
    <property type="molecule type" value="Genomic_DNA"/>
</dbReference>
<sequence length="228" mass="26311">MKKYKSKILVCLLMVNLFFVNTIFAGNYSPYELKSMDIKSVYSNTLKTRSISEMESVRYEDSYTYEQILNDKLESGLISKIQHDLYLKNQKFEPKMLRSYGAGIRYQKFTFEDYSFDGYVLRPIIYVGLEFDYSGVPKKIVSIDDPHLYTGAGEKCVFGGKIFYRLESYKSIYLGVYGDLYKTANFTISGGGSIGIGKSASVNFNLQYSNNYIRNIDFDRRKVMATPY</sequence>
<keyword evidence="2" id="KW-1185">Reference proteome</keyword>
<protein>
    <submittedName>
        <fullName evidence="1">Uncharacterized protein</fullName>
    </submittedName>
</protein>
<proteinExistence type="predicted"/>
<reference evidence="1 2" key="1">
    <citation type="journal article" date="2024" name="Front. Microbiol.">
        <title>Pangenomic and biochemical analyses of Helcococcus ovis reveal widespread tetracycline resistance and a novel bacterial species, Helcococcus bovis.</title>
        <authorList>
            <person name="Cunha F."/>
            <person name="Zhai Y."/>
            <person name="Casaro S."/>
            <person name="Jones K.L."/>
            <person name="Hernandez M."/>
            <person name="Bisinotto R.S."/>
            <person name="Kariyawasam S."/>
            <person name="Brown M.B."/>
            <person name="Phillips A."/>
            <person name="Jeong K.C."/>
            <person name="Galvao K.N."/>
        </authorList>
    </citation>
    <scope>NUCLEOTIDE SEQUENCE [LARGE SCALE GENOMIC DNA]</scope>
    <source>
        <strain evidence="1 2">KG197</strain>
    </source>
</reference>
<comment type="caution">
    <text evidence="1">The sequence shown here is derived from an EMBL/GenBank/DDBJ whole genome shotgun (WGS) entry which is preliminary data.</text>
</comment>